<feature type="transmembrane region" description="Helical" evidence="1">
    <location>
        <begin position="41"/>
        <end position="61"/>
    </location>
</feature>
<dbReference type="PANTHER" id="PTHR42723:SF1">
    <property type="entry name" value="CHLOROPHYLL SYNTHASE, CHLOROPLASTIC"/>
    <property type="match status" value="1"/>
</dbReference>
<proteinExistence type="predicted"/>
<dbReference type="Proteomes" id="UP001202328">
    <property type="component" value="Unassembled WGS sequence"/>
</dbReference>
<feature type="non-terminal residue" evidence="2">
    <location>
        <position position="1"/>
    </location>
</feature>
<keyword evidence="1" id="KW-0812">Transmembrane</keyword>
<evidence type="ECO:0000313" key="2">
    <source>
        <dbReference type="EMBL" id="KAI3866298.1"/>
    </source>
</evidence>
<keyword evidence="1" id="KW-1133">Transmembrane helix</keyword>
<sequence>MMDRKSFIRDSYARHNCPHNLLGISIINDFKNIEGDRAMGLLLLPVAFGIDAAKWICIGAIDVTQLSVAGYLLYAGKLYYALALLFLKPLEVVALGKVPSLLPVLATSTTSILVDAAITDWIDSYFARKVF</sequence>
<name>A0AAD4S610_9MAGN</name>
<dbReference type="InterPro" id="IPR050475">
    <property type="entry name" value="Prenyltransferase_related"/>
</dbReference>
<protein>
    <submittedName>
        <fullName evidence="2">Uncharacterized protein</fullName>
    </submittedName>
</protein>
<dbReference type="AlphaFoldDB" id="A0AAD4S610"/>
<organism evidence="2 3">
    <name type="scientific">Papaver atlanticum</name>
    <dbReference type="NCBI Taxonomy" id="357466"/>
    <lineage>
        <taxon>Eukaryota</taxon>
        <taxon>Viridiplantae</taxon>
        <taxon>Streptophyta</taxon>
        <taxon>Embryophyta</taxon>
        <taxon>Tracheophyta</taxon>
        <taxon>Spermatophyta</taxon>
        <taxon>Magnoliopsida</taxon>
        <taxon>Ranunculales</taxon>
        <taxon>Papaveraceae</taxon>
        <taxon>Papaveroideae</taxon>
        <taxon>Papaver</taxon>
    </lineage>
</organism>
<accession>A0AAD4S610</accession>
<dbReference type="PANTHER" id="PTHR42723">
    <property type="entry name" value="CHLOROPHYLL SYNTHASE"/>
    <property type="match status" value="1"/>
</dbReference>
<feature type="transmembrane region" description="Helical" evidence="1">
    <location>
        <begin position="67"/>
        <end position="87"/>
    </location>
</feature>
<comment type="caution">
    <text evidence="2">The sequence shown here is derived from an EMBL/GenBank/DDBJ whole genome shotgun (WGS) entry which is preliminary data.</text>
</comment>
<dbReference type="EMBL" id="JAJJMB010013673">
    <property type="protein sequence ID" value="KAI3866298.1"/>
    <property type="molecule type" value="Genomic_DNA"/>
</dbReference>
<reference evidence="2" key="1">
    <citation type="submission" date="2022-04" db="EMBL/GenBank/DDBJ databases">
        <title>A functionally conserved STORR gene fusion in Papaver species that diverged 16.8 million years ago.</title>
        <authorList>
            <person name="Catania T."/>
        </authorList>
    </citation>
    <scope>NUCLEOTIDE SEQUENCE</scope>
    <source>
        <strain evidence="2">S-188037</strain>
    </source>
</reference>
<gene>
    <name evidence="2" type="ORF">MKW98_007953</name>
</gene>
<keyword evidence="1" id="KW-0472">Membrane</keyword>
<keyword evidence="3" id="KW-1185">Reference proteome</keyword>
<evidence type="ECO:0000313" key="3">
    <source>
        <dbReference type="Proteomes" id="UP001202328"/>
    </source>
</evidence>
<evidence type="ECO:0000256" key="1">
    <source>
        <dbReference type="SAM" id="Phobius"/>
    </source>
</evidence>